<dbReference type="InterPro" id="IPR036412">
    <property type="entry name" value="HAD-like_sf"/>
</dbReference>
<dbReference type="SUPFAM" id="SSF56784">
    <property type="entry name" value="HAD-like"/>
    <property type="match status" value="1"/>
</dbReference>
<dbReference type="GO" id="GO:0005634">
    <property type="term" value="C:nucleus"/>
    <property type="evidence" value="ECO:0007669"/>
    <property type="project" value="TreeGrafter"/>
</dbReference>
<keyword evidence="1" id="KW-0378">Hydrolase</keyword>
<dbReference type="InterPro" id="IPR006439">
    <property type="entry name" value="HAD-SF_hydro_IA"/>
</dbReference>
<organism evidence="1">
    <name type="scientific">Hydra vulgaris</name>
    <name type="common">Hydra</name>
    <name type="synonym">Hydra attenuata</name>
    <dbReference type="NCBI Taxonomy" id="6087"/>
    <lineage>
        <taxon>Eukaryota</taxon>
        <taxon>Metazoa</taxon>
        <taxon>Cnidaria</taxon>
        <taxon>Hydrozoa</taxon>
        <taxon>Hydroidolina</taxon>
        <taxon>Anthoathecata</taxon>
        <taxon>Aplanulata</taxon>
        <taxon>Hydridae</taxon>
        <taxon>Hydra</taxon>
    </lineage>
</organism>
<protein>
    <submittedName>
        <fullName evidence="1">Haloacid dehalogenase-like hydrolase domain-containing protein 3</fullName>
    </submittedName>
</protein>
<dbReference type="Gene3D" id="3.40.50.1000">
    <property type="entry name" value="HAD superfamily/HAD-like"/>
    <property type="match status" value="1"/>
</dbReference>
<proteinExistence type="evidence at transcript level"/>
<dbReference type="Gene3D" id="1.10.150.720">
    <property type="entry name" value="Haloacid dehalogenase-like hydrolase"/>
    <property type="match status" value="1"/>
</dbReference>
<evidence type="ECO:0000313" key="1">
    <source>
        <dbReference type="EMBL" id="CDG67701.1"/>
    </source>
</evidence>
<dbReference type="AlphaFoldDB" id="T2M6M3"/>
<dbReference type="InterPro" id="IPR023214">
    <property type="entry name" value="HAD_sf"/>
</dbReference>
<sequence length="263" mass="30559">LVNQSYFLAQYLKENLIKMNRGLKLVTFDVFNTLIKTRGSVGSIYMKEINSFLKTNQNIETKEKNSVNTLNPHMVEKEFQSVLKHFQSAYPNFGYGKISSRKYWDLIVQKTFKNLNCDFNDQFSQKLTATLYDNFCLADYWEVFSDVIPALTKLKSSKLKIGIISNFDERLPKVLERLELASYFDFFIISGCCGLYKPEKHIYKLALNKALCYPNECLHIGDDVSKDYDGPRSIGMNALIIDRTMKKSERPYINSLEDVLLFY</sequence>
<dbReference type="GO" id="GO:0016787">
    <property type="term" value="F:hydrolase activity"/>
    <property type="evidence" value="ECO:0007669"/>
    <property type="project" value="UniProtKB-KW"/>
</dbReference>
<name>T2M6M3_HYDVU</name>
<dbReference type="NCBIfam" id="TIGR01549">
    <property type="entry name" value="HAD-SF-IA-v1"/>
    <property type="match status" value="1"/>
</dbReference>
<dbReference type="SFLD" id="SFLDG01129">
    <property type="entry name" value="C1.5:_HAD__Beta-PGM__Phosphata"/>
    <property type="match status" value="1"/>
</dbReference>
<dbReference type="SFLD" id="SFLDS00003">
    <property type="entry name" value="Haloacid_Dehalogenase"/>
    <property type="match status" value="1"/>
</dbReference>
<feature type="non-terminal residue" evidence="1">
    <location>
        <position position="1"/>
    </location>
</feature>
<dbReference type="InterPro" id="IPR044924">
    <property type="entry name" value="HAD-SF_hydro_IA_REG-2-like_cap"/>
</dbReference>
<accession>T2M6M3</accession>
<dbReference type="InterPro" id="IPR051828">
    <property type="entry name" value="HAD-like_hydrolase_domain"/>
</dbReference>
<dbReference type="InterPro" id="IPR011949">
    <property type="entry name" value="HAD-SF_hydro_IA_REG-2-like"/>
</dbReference>
<gene>
    <name evidence="1" type="primary">HDHD3</name>
</gene>
<dbReference type="NCBIfam" id="TIGR02252">
    <property type="entry name" value="DREG-2"/>
    <property type="match status" value="1"/>
</dbReference>
<dbReference type="Pfam" id="PF00702">
    <property type="entry name" value="Hydrolase"/>
    <property type="match status" value="1"/>
</dbReference>
<dbReference type="PANTHER" id="PTHR46191:SF2">
    <property type="entry name" value="HALOACID DEHALOGENASE-LIKE HYDROLASE DOMAIN-CONTAINING PROTEIN 3"/>
    <property type="match status" value="1"/>
</dbReference>
<dbReference type="PANTHER" id="PTHR46191">
    <property type="match status" value="1"/>
</dbReference>
<dbReference type="OrthoDB" id="444127at2759"/>
<dbReference type="EMBL" id="HAAD01001469">
    <property type="protein sequence ID" value="CDG67701.1"/>
    <property type="molecule type" value="mRNA"/>
</dbReference>
<reference evidence="1" key="1">
    <citation type="journal article" date="2013" name="Genome Biol. Evol.">
        <title>Punctuated emergences of genetic and phenotypic innovations in eumetazoan, bilaterian, euteleostome, and hominidae ancestors.</title>
        <authorList>
            <person name="Wenger Y."/>
            <person name="Galliot B."/>
        </authorList>
    </citation>
    <scope>NUCLEOTIDE SEQUENCE</scope>
    <source>
        <tissue evidence="1">Whole animals</tissue>
    </source>
</reference>
<dbReference type="CDD" id="cd16415">
    <property type="entry name" value="HAD_dREG-2_like"/>
    <property type="match status" value="1"/>
</dbReference>